<evidence type="ECO:0000313" key="2">
    <source>
        <dbReference type="EMBL" id="CAD5314548.1"/>
    </source>
</evidence>
<dbReference type="EMBL" id="LR881466">
    <property type="protein sequence ID" value="CAD5314548.1"/>
    <property type="molecule type" value="Genomic_DNA"/>
</dbReference>
<dbReference type="Proteomes" id="UP000516314">
    <property type="component" value="Chromosome 1"/>
</dbReference>
<gene>
    <name evidence="2" type="ORF">AT9943_LOCUS2977</name>
</gene>
<name>A0A7G2DY38_ARATH</name>
<proteinExistence type="predicted"/>
<evidence type="ECO:0000256" key="1">
    <source>
        <dbReference type="SAM" id="MobiDB-lite"/>
    </source>
</evidence>
<evidence type="ECO:0000313" key="3">
    <source>
        <dbReference type="Proteomes" id="UP000516314"/>
    </source>
</evidence>
<organism evidence="2 3">
    <name type="scientific">Arabidopsis thaliana</name>
    <name type="common">Mouse-ear cress</name>
    <dbReference type="NCBI Taxonomy" id="3702"/>
    <lineage>
        <taxon>Eukaryota</taxon>
        <taxon>Viridiplantae</taxon>
        <taxon>Streptophyta</taxon>
        <taxon>Embryophyta</taxon>
        <taxon>Tracheophyta</taxon>
        <taxon>Spermatophyta</taxon>
        <taxon>Magnoliopsida</taxon>
        <taxon>eudicotyledons</taxon>
        <taxon>Gunneridae</taxon>
        <taxon>Pentapetalae</taxon>
        <taxon>rosids</taxon>
        <taxon>malvids</taxon>
        <taxon>Brassicales</taxon>
        <taxon>Brassicaceae</taxon>
        <taxon>Camelineae</taxon>
        <taxon>Arabidopsis</taxon>
    </lineage>
</organism>
<dbReference type="AlphaFoldDB" id="A0A7G2DY38"/>
<reference evidence="2 3" key="1">
    <citation type="submission" date="2020-09" db="EMBL/GenBank/DDBJ databases">
        <authorList>
            <person name="Ashkenazy H."/>
        </authorList>
    </citation>
    <scope>NUCLEOTIDE SEQUENCE [LARGE SCALE GENOMIC DNA]</scope>
    <source>
        <strain evidence="3">cv. Cdm-0</strain>
    </source>
</reference>
<feature type="region of interest" description="Disordered" evidence="1">
    <location>
        <begin position="153"/>
        <end position="183"/>
    </location>
</feature>
<protein>
    <submittedName>
        <fullName evidence="2">(thale cress) hypothetical protein</fullName>
    </submittedName>
</protein>
<accession>A0A7G2DY38</accession>
<sequence>MFKLILQFKCGVFRSTRPNDDEIDSREREVEQLATTYVTVQELLYALQFVVFQVTPAIKKVVPFKLSNAKDLDNNCKVINVLLAVNYRVDPIFRPEAVLDPAQDVSWSDDNVDPRVYIMVKLAAEGLKFNNDMFSGGCPQKQKISAILKGVRGRKSAKQGRISKNPTGNRRIHQSFSNEEESV</sequence>